<feature type="transmembrane region" description="Helical" evidence="2">
    <location>
        <begin position="289"/>
        <end position="310"/>
    </location>
</feature>
<proteinExistence type="predicted"/>
<evidence type="ECO:0000313" key="3">
    <source>
        <dbReference type="EMBL" id="CEI63314.1"/>
    </source>
</evidence>
<reference evidence="4" key="1">
    <citation type="submission" date="2014-10" db="EMBL/GenBank/DDBJ databases">
        <authorList>
            <person name="King R."/>
        </authorList>
    </citation>
    <scope>NUCLEOTIDE SEQUENCE [LARGE SCALE GENOMIC DNA]</scope>
    <source>
        <strain evidence="4">A3/5</strain>
    </source>
</reference>
<feature type="region of interest" description="Disordered" evidence="1">
    <location>
        <begin position="1"/>
        <end position="31"/>
    </location>
</feature>
<dbReference type="EMBL" id="LN649230">
    <property type="protein sequence ID" value="CEI63314.1"/>
    <property type="molecule type" value="Genomic_DNA"/>
</dbReference>
<dbReference type="Proteomes" id="UP000245910">
    <property type="component" value="Chromosome II"/>
</dbReference>
<evidence type="ECO:0000256" key="2">
    <source>
        <dbReference type="SAM" id="Phobius"/>
    </source>
</evidence>
<organism evidence="3 4">
    <name type="scientific">Fusarium venenatum</name>
    <dbReference type="NCBI Taxonomy" id="56646"/>
    <lineage>
        <taxon>Eukaryota</taxon>
        <taxon>Fungi</taxon>
        <taxon>Dikarya</taxon>
        <taxon>Ascomycota</taxon>
        <taxon>Pezizomycotina</taxon>
        <taxon>Sordariomycetes</taxon>
        <taxon>Hypocreomycetidae</taxon>
        <taxon>Hypocreales</taxon>
        <taxon>Nectriaceae</taxon>
        <taxon>Fusarium</taxon>
    </lineage>
</organism>
<evidence type="ECO:0000256" key="1">
    <source>
        <dbReference type="SAM" id="MobiDB-lite"/>
    </source>
</evidence>
<name>A0A2L2SZ01_9HYPO</name>
<feature type="compositionally biased region" description="Basic and acidic residues" evidence="1">
    <location>
        <begin position="8"/>
        <end position="20"/>
    </location>
</feature>
<feature type="transmembrane region" description="Helical" evidence="2">
    <location>
        <begin position="261"/>
        <end position="283"/>
    </location>
</feature>
<sequence length="312" mass="35726">MPSIRYGLDIERQGNPDDSRPAPIPKDVSDLQKSPGQGCFICLESYSQGQYAVLVPCLRPRMPRLRTTRKKDLPRASDMLEVNFYFAGDVKSNGRYSIYMEPVNVDKMLEECKERIAWHPTFPFLDPGNGCVKCNEDGERDIDTEELCPECFRVEVENEQKRLKRLLFLSHFTECARNPKKADGLNTLKGMAQKSCIYDLRYVYHTYSMSFLHPYPSKHAKPDIFRQFDLPVQPKEFEGEEPMISLHFVLGWQTDRIHTELPFGVSCALLAVAFIWLCLLIWRGAGGDWGTAFAFAQVVAASFAIVITYARF</sequence>
<evidence type="ECO:0000313" key="4">
    <source>
        <dbReference type="Proteomes" id="UP000245910"/>
    </source>
</evidence>
<accession>A0A2L2SZ01</accession>
<dbReference type="AlphaFoldDB" id="A0A2L2SZ01"/>
<keyword evidence="2" id="KW-0812">Transmembrane</keyword>
<protein>
    <submittedName>
        <fullName evidence="3">Uncharacterized protein</fullName>
    </submittedName>
</protein>
<keyword evidence="2" id="KW-1133">Transmembrane helix</keyword>
<keyword evidence="4" id="KW-1185">Reference proteome</keyword>
<keyword evidence="2" id="KW-0472">Membrane</keyword>